<evidence type="ECO:0000256" key="3">
    <source>
        <dbReference type="ARBA" id="ARBA00022598"/>
    </source>
</evidence>
<evidence type="ECO:0000256" key="4">
    <source>
        <dbReference type="ARBA" id="ARBA00022741"/>
    </source>
</evidence>
<comment type="catalytic activity">
    <reaction evidence="7 8">
        <text>5-amino-1-(5-phospho-D-ribosyl)imidazole-4-carboxylate + L-aspartate + ATP = (2S)-2-[5-amino-1-(5-phospho-beta-D-ribosyl)imidazole-4-carboxamido]succinate + ADP + phosphate + 2 H(+)</text>
        <dbReference type="Rhea" id="RHEA:22628"/>
        <dbReference type="ChEBI" id="CHEBI:15378"/>
        <dbReference type="ChEBI" id="CHEBI:29991"/>
        <dbReference type="ChEBI" id="CHEBI:30616"/>
        <dbReference type="ChEBI" id="CHEBI:43474"/>
        <dbReference type="ChEBI" id="CHEBI:58443"/>
        <dbReference type="ChEBI" id="CHEBI:77657"/>
        <dbReference type="ChEBI" id="CHEBI:456216"/>
        <dbReference type="EC" id="6.3.2.6"/>
    </reaction>
</comment>
<evidence type="ECO:0000256" key="8">
    <source>
        <dbReference type="HAMAP-Rule" id="MF_00137"/>
    </source>
</evidence>
<evidence type="ECO:0000313" key="11">
    <source>
        <dbReference type="Proteomes" id="UP000317716"/>
    </source>
</evidence>
<evidence type="ECO:0000256" key="1">
    <source>
        <dbReference type="ARBA" id="ARBA00004672"/>
    </source>
</evidence>
<dbReference type="Pfam" id="PF01259">
    <property type="entry name" value="SAICAR_synt"/>
    <property type="match status" value="1"/>
</dbReference>
<dbReference type="Gene3D" id="3.30.470.20">
    <property type="entry name" value="ATP-grasp fold, B domain"/>
    <property type="match status" value="1"/>
</dbReference>
<dbReference type="InterPro" id="IPR028923">
    <property type="entry name" value="SAICAR_synt/ADE2_N"/>
</dbReference>
<feature type="domain" description="SAICAR synthetase/ADE2 N-terminal" evidence="9">
    <location>
        <begin position="33"/>
        <end position="282"/>
    </location>
</feature>
<dbReference type="NCBIfam" id="TIGR00081">
    <property type="entry name" value="purC"/>
    <property type="match status" value="1"/>
</dbReference>
<name>A0A538SET3_UNCEI</name>
<dbReference type="EC" id="6.3.2.6" evidence="8"/>
<dbReference type="UniPathway" id="UPA00074">
    <property type="reaction ID" value="UER00131"/>
</dbReference>
<reference evidence="10 11" key="1">
    <citation type="journal article" date="2019" name="Nat. Microbiol.">
        <title>Mediterranean grassland soil C-N compound turnover is dependent on rainfall and depth, and is mediated by genomically divergent microorganisms.</title>
        <authorList>
            <person name="Diamond S."/>
            <person name="Andeer P.F."/>
            <person name="Li Z."/>
            <person name="Crits-Christoph A."/>
            <person name="Burstein D."/>
            <person name="Anantharaman K."/>
            <person name="Lane K.R."/>
            <person name="Thomas B.C."/>
            <person name="Pan C."/>
            <person name="Northen T.R."/>
            <person name="Banfield J.F."/>
        </authorList>
    </citation>
    <scope>NUCLEOTIDE SEQUENCE [LARGE SCALE GENOMIC DNA]</scope>
    <source>
        <strain evidence="10">WS_2</strain>
    </source>
</reference>
<evidence type="ECO:0000256" key="7">
    <source>
        <dbReference type="ARBA" id="ARBA00048475"/>
    </source>
</evidence>
<protein>
    <recommendedName>
        <fullName evidence="8">Phosphoribosylaminoimidazole-succinocarboxamide synthase</fullName>
        <ecNumber evidence="8">6.3.2.6</ecNumber>
    </recommendedName>
    <alternativeName>
        <fullName evidence="8">SAICAR synthetase</fullName>
    </alternativeName>
</protein>
<evidence type="ECO:0000313" key="10">
    <source>
        <dbReference type="EMBL" id="TMQ49879.1"/>
    </source>
</evidence>
<evidence type="ECO:0000256" key="6">
    <source>
        <dbReference type="ARBA" id="ARBA00022840"/>
    </source>
</evidence>
<dbReference type="GO" id="GO:0006189">
    <property type="term" value="P:'de novo' IMP biosynthetic process"/>
    <property type="evidence" value="ECO:0007669"/>
    <property type="project" value="UniProtKB-UniRule"/>
</dbReference>
<dbReference type="GO" id="GO:0004639">
    <property type="term" value="F:phosphoribosylaminoimidazolesuccinocarboxamide synthase activity"/>
    <property type="evidence" value="ECO:0007669"/>
    <property type="project" value="UniProtKB-UniRule"/>
</dbReference>
<comment type="caution">
    <text evidence="10">The sequence shown here is derived from an EMBL/GenBank/DDBJ whole genome shotgun (WGS) entry which is preliminary data.</text>
</comment>
<proteinExistence type="inferred from homology"/>
<dbReference type="GO" id="GO:0005524">
    <property type="term" value="F:ATP binding"/>
    <property type="evidence" value="ECO:0007669"/>
    <property type="project" value="UniProtKB-KW"/>
</dbReference>
<keyword evidence="3 8" id="KW-0436">Ligase</keyword>
<dbReference type="AlphaFoldDB" id="A0A538SET3"/>
<dbReference type="HAMAP" id="MF_00137">
    <property type="entry name" value="SAICAR_synth"/>
    <property type="match status" value="1"/>
</dbReference>
<dbReference type="PANTHER" id="PTHR43700:SF1">
    <property type="entry name" value="PHOSPHORIBOSYLAMINOIMIDAZOLE-SUCCINOCARBOXAMIDE SYNTHASE"/>
    <property type="match status" value="1"/>
</dbReference>
<dbReference type="Gene3D" id="3.30.200.20">
    <property type="entry name" value="Phosphorylase Kinase, domain 1"/>
    <property type="match status" value="1"/>
</dbReference>
<dbReference type="GO" id="GO:0005737">
    <property type="term" value="C:cytoplasm"/>
    <property type="evidence" value="ECO:0007669"/>
    <property type="project" value="TreeGrafter"/>
</dbReference>
<dbReference type="PROSITE" id="PS01058">
    <property type="entry name" value="SAICAR_SYNTHETASE_2"/>
    <property type="match status" value="1"/>
</dbReference>
<dbReference type="Proteomes" id="UP000317716">
    <property type="component" value="Unassembled WGS sequence"/>
</dbReference>
<dbReference type="NCBIfam" id="NF010568">
    <property type="entry name" value="PRK13961.1"/>
    <property type="match status" value="1"/>
</dbReference>
<comment type="pathway">
    <text evidence="1 8">Purine metabolism; IMP biosynthesis via de novo pathway; 5-amino-1-(5-phospho-D-ribosyl)imidazole-4-carboxamide from 5-amino-1-(5-phospho-D-ribosyl)imidazole-4-carboxylate: step 1/2.</text>
</comment>
<dbReference type="SUPFAM" id="SSF56104">
    <property type="entry name" value="SAICAR synthase-like"/>
    <property type="match status" value="1"/>
</dbReference>
<evidence type="ECO:0000256" key="2">
    <source>
        <dbReference type="ARBA" id="ARBA00010190"/>
    </source>
</evidence>
<accession>A0A538SET3</accession>
<dbReference type="PANTHER" id="PTHR43700">
    <property type="entry name" value="PHOSPHORIBOSYLAMINOIMIDAZOLE-SUCCINOCARBOXAMIDE SYNTHASE"/>
    <property type="match status" value="1"/>
</dbReference>
<gene>
    <name evidence="8" type="primary">purC</name>
    <name evidence="10" type="ORF">E6K72_11940</name>
</gene>
<evidence type="ECO:0000259" key="9">
    <source>
        <dbReference type="Pfam" id="PF01259"/>
    </source>
</evidence>
<organism evidence="10 11">
    <name type="scientific">Eiseniibacteriota bacterium</name>
    <dbReference type="NCBI Taxonomy" id="2212470"/>
    <lineage>
        <taxon>Bacteria</taxon>
        <taxon>Candidatus Eiseniibacteriota</taxon>
    </lineage>
</organism>
<sequence length="311" mass="34285">MNVGVAGNDIPAELLDPARAVAEVRVPGAEPWRRGKVRSIYEAGPDHLVIVASDRLSAYDSVLPTPIPGKGAILAALSAFWMRRLKAATPHHLVSDDPARFPAPFAASASLLRVRSQLVRRAERVDIECVVRGYLTGSGWREYRERGTVCGIPLPKGLRDGSRLDPAIFTPATKADAGHDENISFERMATLAGRDTAAALRQRSLEIYEEARAWAGPRGLVLADTKFEFGRVDGALTLIDEALTPDSSRYWDRAEYEAGRLVSFDKQVVRDWLDSSGWNHEPPAPALPTDIVRRTQERYLEAWRRLTGPAA</sequence>
<keyword evidence="6 8" id="KW-0067">ATP-binding</keyword>
<dbReference type="InterPro" id="IPR001636">
    <property type="entry name" value="SAICAR_synth"/>
</dbReference>
<evidence type="ECO:0000256" key="5">
    <source>
        <dbReference type="ARBA" id="ARBA00022755"/>
    </source>
</evidence>
<comment type="similarity">
    <text evidence="2 8">Belongs to the SAICAR synthetase family.</text>
</comment>
<dbReference type="CDD" id="cd01414">
    <property type="entry name" value="SAICAR_synt_Sc"/>
    <property type="match status" value="1"/>
</dbReference>
<keyword evidence="5 8" id="KW-0658">Purine biosynthesis</keyword>
<keyword evidence="4 8" id="KW-0547">Nucleotide-binding</keyword>
<dbReference type="EMBL" id="VBOS01000434">
    <property type="protein sequence ID" value="TMQ49879.1"/>
    <property type="molecule type" value="Genomic_DNA"/>
</dbReference>
<dbReference type="InterPro" id="IPR018236">
    <property type="entry name" value="SAICAR_synthetase_CS"/>
</dbReference>
<dbReference type="FunFam" id="3.30.470.20:FF:000015">
    <property type="entry name" value="Phosphoribosylaminoimidazole-succinocarboxamide synthase"/>
    <property type="match status" value="1"/>
</dbReference>